<dbReference type="InterPro" id="IPR001229">
    <property type="entry name" value="Jacalin-like_lectin_dom"/>
</dbReference>
<dbReference type="Gene3D" id="2.100.10.30">
    <property type="entry name" value="Jacalin-like lectin domain"/>
    <property type="match status" value="2"/>
</dbReference>
<feature type="domain" description="Jacalin-type lectin" evidence="3">
    <location>
        <begin position="87"/>
        <end position="178"/>
    </location>
</feature>
<comment type="similarity">
    <text evidence="1">Belongs to the jacalin lectin family.</text>
</comment>
<name>A0A565BH70_9BRAS</name>
<reference evidence="4" key="1">
    <citation type="submission" date="2019-07" db="EMBL/GenBank/DDBJ databases">
        <authorList>
            <person name="Dittberner H."/>
        </authorList>
    </citation>
    <scope>NUCLEOTIDE SEQUENCE [LARGE SCALE GENOMIC DNA]</scope>
</reference>
<keyword evidence="2" id="KW-0430">Lectin</keyword>
<dbReference type="Pfam" id="PF01419">
    <property type="entry name" value="Jacalin"/>
    <property type="match status" value="1"/>
</dbReference>
<dbReference type="Proteomes" id="UP000489600">
    <property type="component" value="Unassembled WGS sequence"/>
</dbReference>
<evidence type="ECO:0000259" key="3">
    <source>
        <dbReference type="PROSITE" id="PS51752"/>
    </source>
</evidence>
<evidence type="ECO:0000256" key="1">
    <source>
        <dbReference type="ARBA" id="ARBA00006568"/>
    </source>
</evidence>
<evidence type="ECO:0000313" key="5">
    <source>
        <dbReference type="Proteomes" id="UP000489600"/>
    </source>
</evidence>
<comment type="caution">
    <text evidence="4">The sequence shown here is derived from an EMBL/GenBank/DDBJ whole genome shotgun (WGS) entry which is preliminary data.</text>
</comment>
<protein>
    <recommendedName>
        <fullName evidence="3">Jacalin-type lectin domain-containing protein</fullName>
    </recommendedName>
</protein>
<accession>A0A565BH70</accession>
<dbReference type="OrthoDB" id="581739at2759"/>
<dbReference type="EMBL" id="CABITT030000004">
    <property type="protein sequence ID" value="VVB00507.1"/>
    <property type="molecule type" value="Genomic_DNA"/>
</dbReference>
<dbReference type="AlphaFoldDB" id="A0A565BH70"/>
<gene>
    <name evidence="4" type="ORF">ANE_LOCUS10951</name>
</gene>
<dbReference type="SMART" id="SM00915">
    <property type="entry name" value="Jacalin"/>
    <property type="match status" value="1"/>
</dbReference>
<evidence type="ECO:0000313" key="4">
    <source>
        <dbReference type="EMBL" id="VVB00507.1"/>
    </source>
</evidence>
<dbReference type="PANTHER" id="PTHR47293:SF66">
    <property type="entry name" value="JACALIN-RELATED LECTIN 11-RELATED"/>
    <property type="match status" value="1"/>
</dbReference>
<keyword evidence="5" id="KW-1185">Reference proteome</keyword>
<dbReference type="GO" id="GO:0030246">
    <property type="term" value="F:carbohydrate binding"/>
    <property type="evidence" value="ECO:0007669"/>
    <property type="project" value="UniProtKB-KW"/>
</dbReference>
<sequence length="178" mass="19741">MVVAVPESSVREASVREALVLEALITEALVPEAFVTEDSVAEAIVLKVPPFWTLSRILHSQTYFIGYVFAREAYFVPITLTPLKPGVRKLDAIGGDEGVVWDDGVFDDVRKIDIGDYENGVSHFKTEYNKDSKPISHQHGKDSMVPHEEEGHKIVGFHGKIGDTWVHQIGVYVAPITN</sequence>
<evidence type="ECO:0000256" key="2">
    <source>
        <dbReference type="ARBA" id="ARBA00022734"/>
    </source>
</evidence>
<dbReference type="PANTHER" id="PTHR47293">
    <property type="entry name" value="JACALIN-RELATED LECTIN 3"/>
    <property type="match status" value="1"/>
</dbReference>
<dbReference type="PROSITE" id="PS51752">
    <property type="entry name" value="JACALIN_LECTIN"/>
    <property type="match status" value="1"/>
</dbReference>
<dbReference type="InterPro" id="IPR036404">
    <property type="entry name" value="Jacalin-like_lectin_dom_sf"/>
</dbReference>
<dbReference type="SUPFAM" id="SSF51101">
    <property type="entry name" value="Mannose-binding lectins"/>
    <property type="match status" value="1"/>
</dbReference>
<proteinExistence type="inferred from homology"/>
<organism evidence="4 5">
    <name type="scientific">Arabis nemorensis</name>
    <dbReference type="NCBI Taxonomy" id="586526"/>
    <lineage>
        <taxon>Eukaryota</taxon>
        <taxon>Viridiplantae</taxon>
        <taxon>Streptophyta</taxon>
        <taxon>Embryophyta</taxon>
        <taxon>Tracheophyta</taxon>
        <taxon>Spermatophyta</taxon>
        <taxon>Magnoliopsida</taxon>
        <taxon>eudicotyledons</taxon>
        <taxon>Gunneridae</taxon>
        <taxon>Pentapetalae</taxon>
        <taxon>rosids</taxon>
        <taxon>malvids</taxon>
        <taxon>Brassicales</taxon>
        <taxon>Brassicaceae</taxon>
        <taxon>Arabideae</taxon>
        <taxon>Arabis</taxon>
    </lineage>
</organism>